<name>A0A4P9UQZ0_METBY</name>
<dbReference type="RefSeq" id="WP_017839177.1">
    <property type="nucleotide sequence ID" value="NZ_CP035467.1"/>
</dbReference>
<keyword evidence="2" id="KW-1185">Reference proteome</keyword>
<dbReference type="Proteomes" id="UP000305881">
    <property type="component" value="Chromosome"/>
</dbReference>
<dbReference type="KEGG" id="mbur:EQU24_12520"/>
<accession>A0A4P9UQZ0</accession>
<proteinExistence type="predicted"/>
<evidence type="ECO:0000313" key="2">
    <source>
        <dbReference type="Proteomes" id="UP000305881"/>
    </source>
</evidence>
<dbReference type="AlphaFoldDB" id="A0A4P9UQZ0"/>
<organism evidence="1 2">
    <name type="scientific">Methylotuvimicrobium buryatense</name>
    <name type="common">Methylomicrobium buryatense</name>
    <dbReference type="NCBI Taxonomy" id="95641"/>
    <lineage>
        <taxon>Bacteria</taxon>
        <taxon>Pseudomonadati</taxon>
        <taxon>Pseudomonadota</taxon>
        <taxon>Gammaproteobacteria</taxon>
        <taxon>Methylococcales</taxon>
        <taxon>Methylococcaceae</taxon>
        <taxon>Methylotuvimicrobium</taxon>
    </lineage>
</organism>
<gene>
    <name evidence="1" type="ORF">EQU24_12520</name>
</gene>
<evidence type="ECO:0000313" key="1">
    <source>
        <dbReference type="EMBL" id="QCW82970.1"/>
    </source>
</evidence>
<dbReference type="OrthoDB" id="9875044at2"/>
<protein>
    <submittedName>
        <fullName evidence="1">Uncharacterized protein</fullName>
    </submittedName>
</protein>
<reference evidence="2" key="1">
    <citation type="journal article" date="2019" name="J. Bacteriol.">
        <title>A Mutagenic Screen Identifies a TonB-Dependent Receptor Required for the Lanthanide Metal Switch in the Type I Methanotroph 'Methylotuvimicrobium buryatense' 5GB1C.</title>
        <authorList>
            <person name="Groom J.D."/>
            <person name="Ford S.M."/>
            <person name="Pesesky M.W."/>
            <person name="Lidstrom M.E."/>
        </authorList>
    </citation>
    <scope>NUCLEOTIDE SEQUENCE [LARGE SCALE GENOMIC DNA]</scope>
    <source>
        <strain evidence="2">5GB1C</strain>
    </source>
</reference>
<dbReference type="EMBL" id="CP035467">
    <property type="protein sequence ID" value="QCW82970.1"/>
    <property type="molecule type" value="Genomic_DNA"/>
</dbReference>
<sequence length="70" mass="7893">MQELIADTIKQRARKAATYSTSAGKEEPFQSAGEWDVFFERFSRPVVDESPCTREEIYAGRCIDSTIGSQ</sequence>